<dbReference type="EMBL" id="VNIP01000004">
    <property type="protein sequence ID" value="KAA1183964.1"/>
    <property type="molecule type" value="Genomic_DNA"/>
</dbReference>
<dbReference type="Pfam" id="PF04828">
    <property type="entry name" value="GFA"/>
    <property type="match status" value="1"/>
</dbReference>
<evidence type="ECO:0000256" key="4">
    <source>
        <dbReference type="ARBA" id="ARBA00023239"/>
    </source>
</evidence>
<evidence type="ECO:0000313" key="6">
    <source>
        <dbReference type="EMBL" id="KAA1183964.1"/>
    </source>
</evidence>
<accession>A0A5B0WAA1</accession>
<reference evidence="6 7" key="1">
    <citation type="submission" date="2019-07" db="EMBL/GenBank/DDBJ databases">
        <title>The Draft Genome Sequence of Rhizobium tropici SARCC-755 Associated with Superior Nodulation on Pigeonpea (Cajanus cajan (L.) Millsp.).</title>
        <authorList>
            <person name="Bopape F.L."/>
            <person name="Hassen A.I."/>
            <person name="Swanevelder Z.H."/>
            <person name="Gwata E.T."/>
        </authorList>
    </citation>
    <scope>NUCLEOTIDE SEQUENCE [LARGE SCALE GENOMIC DNA]</scope>
    <source>
        <strain evidence="6 7">SARCC-755</strain>
    </source>
</reference>
<keyword evidence="3" id="KW-0862">Zinc</keyword>
<dbReference type="OrthoDB" id="9807246at2"/>
<dbReference type="AlphaFoldDB" id="A0A5B0WAA1"/>
<dbReference type="PANTHER" id="PTHR33337">
    <property type="entry name" value="GFA DOMAIN-CONTAINING PROTEIN"/>
    <property type="match status" value="1"/>
</dbReference>
<dbReference type="Gene3D" id="3.90.1590.10">
    <property type="entry name" value="glutathione-dependent formaldehyde- activating enzyme (gfa)"/>
    <property type="match status" value="1"/>
</dbReference>
<evidence type="ECO:0000313" key="7">
    <source>
        <dbReference type="Proteomes" id="UP000323608"/>
    </source>
</evidence>
<comment type="similarity">
    <text evidence="1">Belongs to the Gfa family.</text>
</comment>
<dbReference type="InterPro" id="IPR006913">
    <property type="entry name" value="CENP-V/GFA"/>
</dbReference>
<evidence type="ECO:0000259" key="5">
    <source>
        <dbReference type="Pfam" id="PF04828"/>
    </source>
</evidence>
<comment type="caution">
    <text evidence="6">The sequence shown here is derived from an EMBL/GenBank/DDBJ whole genome shotgun (WGS) entry which is preliminary data.</text>
</comment>
<evidence type="ECO:0000256" key="2">
    <source>
        <dbReference type="ARBA" id="ARBA00022723"/>
    </source>
</evidence>
<organism evidence="6 7">
    <name type="scientific">Rhizobium tropici</name>
    <dbReference type="NCBI Taxonomy" id="398"/>
    <lineage>
        <taxon>Bacteria</taxon>
        <taxon>Pseudomonadati</taxon>
        <taxon>Pseudomonadota</taxon>
        <taxon>Alphaproteobacteria</taxon>
        <taxon>Hyphomicrobiales</taxon>
        <taxon>Rhizobiaceae</taxon>
        <taxon>Rhizobium/Agrobacterium group</taxon>
        <taxon>Rhizobium</taxon>
    </lineage>
</organism>
<keyword evidence="4" id="KW-0456">Lyase</keyword>
<dbReference type="SUPFAM" id="SSF51316">
    <property type="entry name" value="Mss4-like"/>
    <property type="match status" value="1"/>
</dbReference>
<proteinExistence type="inferred from homology"/>
<dbReference type="InterPro" id="IPR011057">
    <property type="entry name" value="Mss4-like_sf"/>
</dbReference>
<protein>
    <submittedName>
        <fullName evidence="6">GFA family protein</fullName>
    </submittedName>
</protein>
<keyword evidence="2" id="KW-0479">Metal-binding</keyword>
<sequence length="102" mass="11351">MCKRATGGAFAILVQPPLAAFKWTKGKARSFSSSPIAIRAFCPDCGTPLFLQYDDDELIRVTVGSLDHPNQVVPRTHYGVESRLDWAEIGSDLPPEETRERF</sequence>
<evidence type="ECO:0000256" key="3">
    <source>
        <dbReference type="ARBA" id="ARBA00022833"/>
    </source>
</evidence>
<evidence type="ECO:0000256" key="1">
    <source>
        <dbReference type="ARBA" id="ARBA00005495"/>
    </source>
</evidence>
<dbReference type="PANTHER" id="PTHR33337:SF40">
    <property type="entry name" value="CENP-V_GFA DOMAIN-CONTAINING PROTEIN-RELATED"/>
    <property type="match status" value="1"/>
</dbReference>
<dbReference type="GO" id="GO:0046872">
    <property type="term" value="F:metal ion binding"/>
    <property type="evidence" value="ECO:0007669"/>
    <property type="project" value="UniProtKB-KW"/>
</dbReference>
<dbReference type="Proteomes" id="UP000323608">
    <property type="component" value="Unassembled WGS sequence"/>
</dbReference>
<name>A0A5B0WAA1_RHITR</name>
<feature type="domain" description="CENP-V/GFA" evidence="5">
    <location>
        <begin position="2"/>
        <end position="78"/>
    </location>
</feature>
<gene>
    <name evidence="6" type="ORF">FP026_05780</name>
</gene>
<dbReference type="GO" id="GO:0016846">
    <property type="term" value="F:carbon-sulfur lyase activity"/>
    <property type="evidence" value="ECO:0007669"/>
    <property type="project" value="InterPro"/>
</dbReference>